<evidence type="ECO:0000256" key="9">
    <source>
        <dbReference type="ARBA" id="ARBA00023242"/>
    </source>
</evidence>
<sequence>MQTAGWLSVKPIAPWIYVRSFVMLPKTLHEGGKGHMASMEKLLASGFPVEITAEEAAQEKAAVKTVQREMDEADEANLLEEEDMHVFDREPLTDRLGLVSCNMCKKPIKSSQYAAHAERCRSLTASDDLAAELDDGAGHKKPLRKARKKLLQVQDNHIAAGDTDRLRSLEDDDLCLPESACTSGAGYEDQSPTYGNTRGTKKVMNISEGTVVTALKVGRPRKTPLPAPGEDGSGAGGAGPVSGVYTDGVSAQHKRQKLLTPEELDMMCGVVITQSGTCCRRVLTCKLHTEESKRAVAGRRRPFDVLLQELKATNNHSQFGGKPHDTVGVDPLPMATKVYYLRHHQRMRAVLGSLFRDASLRAVPSGSASPDRPSGEPGQMPPLLTLSSDQSSEQLHKRQSSGFTQEKYGKQREKKLSPVQVTQISQVKMEPGLPHYMEHGRVGPGLQHLDSMSGSAGIPCDNGQLGAVKGRPAQGSSALTANVPGVLGAGVQGIPPRQPLGGVSVT</sequence>
<keyword evidence="14" id="KW-1185">Reference proteome</keyword>
<keyword evidence="4" id="KW-0862">Zinc</keyword>
<evidence type="ECO:0000259" key="12">
    <source>
        <dbReference type="PROSITE" id="PS51505"/>
    </source>
</evidence>
<gene>
    <name evidence="13" type="ORF">CSSPJE1EN1_LOCUS14006</name>
</gene>
<keyword evidence="10" id="KW-0175">Coiled coil</keyword>
<organism evidence="13 14">
    <name type="scientific">Sphagnum jensenii</name>
    <dbReference type="NCBI Taxonomy" id="128206"/>
    <lineage>
        <taxon>Eukaryota</taxon>
        <taxon>Viridiplantae</taxon>
        <taxon>Streptophyta</taxon>
        <taxon>Embryophyta</taxon>
        <taxon>Bryophyta</taxon>
        <taxon>Sphagnophytina</taxon>
        <taxon>Sphagnopsida</taxon>
        <taxon>Sphagnales</taxon>
        <taxon>Sphagnaceae</taxon>
        <taxon>Sphagnum</taxon>
    </lineage>
</organism>
<dbReference type="Gene3D" id="6.10.140.1270">
    <property type="match status" value="1"/>
</dbReference>
<dbReference type="Pfam" id="PF08209">
    <property type="entry name" value="Sgf11"/>
    <property type="match status" value="1"/>
</dbReference>
<keyword evidence="6" id="KW-0805">Transcription regulation</keyword>
<dbReference type="PROSITE" id="PS51505">
    <property type="entry name" value="SCA7"/>
    <property type="match status" value="1"/>
</dbReference>
<dbReference type="InterPro" id="IPR013243">
    <property type="entry name" value="SCA7_dom"/>
</dbReference>
<protein>
    <recommendedName>
        <fullName evidence="12">SCA7 domain-containing protein</fullName>
    </recommendedName>
</protein>
<dbReference type="EMBL" id="OZ020097">
    <property type="protein sequence ID" value="CAK9268528.1"/>
    <property type="molecule type" value="Genomic_DNA"/>
</dbReference>
<reference evidence="13 14" key="1">
    <citation type="submission" date="2024-02" db="EMBL/GenBank/DDBJ databases">
        <authorList>
            <consortium name="ELIXIR-Norway"/>
            <consortium name="Elixir Norway"/>
        </authorList>
    </citation>
    <scope>NUCLEOTIDE SEQUENCE [LARGE SCALE GENOMIC DNA]</scope>
</reference>
<evidence type="ECO:0000256" key="1">
    <source>
        <dbReference type="ARBA" id="ARBA00004123"/>
    </source>
</evidence>
<proteinExistence type="predicted"/>
<evidence type="ECO:0000313" key="14">
    <source>
        <dbReference type="Proteomes" id="UP001497444"/>
    </source>
</evidence>
<keyword evidence="2" id="KW-0479">Metal-binding</keyword>
<evidence type="ECO:0000256" key="6">
    <source>
        <dbReference type="ARBA" id="ARBA00023015"/>
    </source>
</evidence>
<comment type="subcellular location">
    <subcellularLocation>
        <location evidence="1">Nucleus</location>
    </subcellularLocation>
</comment>
<dbReference type="PANTHER" id="PTHR47805">
    <property type="entry name" value="SAGA-ASSOCIATED FACTOR 73"/>
    <property type="match status" value="1"/>
</dbReference>
<evidence type="ECO:0000256" key="11">
    <source>
        <dbReference type="SAM" id="MobiDB-lite"/>
    </source>
</evidence>
<keyword evidence="8" id="KW-0804">Transcription</keyword>
<keyword evidence="3" id="KW-0863">Zinc-finger</keyword>
<evidence type="ECO:0000256" key="2">
    <source>
        <dbReference type="ARBA" id="ARBA00022723"/>
    </source>
</evidence>
<evidence type="ECO:0000256" key="7">
    <source>
        <dbReference type="ARBA" id="ARBA00023159"/>
    </source>
</evidence>
<accession>A0ABP0WS62</accession>
<feature type="domain" description="SCA7" evidence="12">
    <location>
        <begin position="255"/>
        <end position="322"/>
    </location>
</feature>
<evidence type="ECO:0000313" key="13">
    <source>
        <dbReference type="EMBL" id="CAK9268528.1"/>
    </source>
</evidence>
<name>A0ABP0WS62_9BRYO</name>
<dbReference type="Proteomes" id="UP001497444">
    <property type="component" value="Chromosome 2"/>
</dbReference>
<dbReference type="PANTHER" id="PTHR47805:SF1">
    <property type="entry name" value="SAGA-ASSOCIATED FACTOR 73"/>
    <property type="match status" value="1"/>
</dbReference>
<keyword evidence="5" id="KW-0156">Chromatin regulator</keyword>
<evidence type="ECO:0000256" key="10">
    <source>
        <dbReference type="SAM" id="Coils"/>
    </source>
</evidence>
<feature type="compositionally biased region" description="Gly residues" evidence="11">
    <location>
        <begin position="231"/>
        <end position="240"/>
    </location>
</feature>
<dbReference type="InterPro" id="IPR013246">
    <property type="entry name" value="SAGA_su_Sgf11"/>
</dbReference>
<dbReference type="InterPro" id="IPR037804">
    <property type="entry name" value="SGF73"/>
</dbReference>
<feature type="compositionally biased region" description="Basic and acidic residues" evidence="11">
    <location>
        <begin position="407"/>
        <end position="416"/>
    </location>
</feature>
<keyword evidence="9" id="KW-0539">Nucleus</keyword>
<feature type="coiled-coil region" evidence="10">
    <location>
        <begin position="56"/>
        <end position="83"/>
    </location>
</feature>
<evidence type="ECO:0000256" key="5">
    <source>
        <dbReference type="ARBA" id="ARBA00022853"/>
    </source>
</evidence>
<keyword evidence="7" id="KW-0010">Activator</keyword>
<evidence type="ECO:0000256" key="4">
    <source>
        <dbReference type="ARBA" id="ARBA00022833"/>
    </source>
</evidence>
<evidence type="ECO:0000256" key="3">
    <source>
        <dbReference type="ARBA" id="ARBA00022771"/>
    </source>
</evidence>
<feature type="region of interest" description="Disordered" evidence="11">
    <location>
        <begin position="362"/>
        <end position="420"/>
    </location>
</feature>
<evidence type="ECO:0000256" key="8">
    <source>
        <dbReference type="ARBA" id="ARBA00023163"/>
    </source>
</evidence>
<dbReference type="Pfam" id="PF08313">
    <property type="entry name" value="SCA7"/>
    <property type="match status" value="1"/>
</dbReference>
<feature type="region of interest" description="Disordered" evidence="11">
    <location>
        <begin position="220"/>
        <end position="246"/>
    </location>
</feature>